<dbReference type="PANTHER" id="PTHR31191">
    <property type="entry name" value="CENTROSOMAL PROTEIN CEP126"/>
    <property type="match status" value="1"/>
</dbReference>
<proteinExistence type="predicted"/>
<dbReference type="GO" id="GO:0005813">
    <property type="term" value="C:centrosome"/>
    <property type="evidence" value="ECO:0007669"/>
    <property type="project" value="InterPro"/>
</dbReference>
<dbReference type="InterPro" id="IPR028257">
    <property type="entry name" value="CEP126"/>
</dbReference>
<evidence type="ECO:0000256" key="1">
    <source>
        <dbReference type="SAM" id="MobiDB-lite"/>
    </source>
</evidence>
<dbReference type="Ensembl" id="ENSSMAT00000074218.1">
    <property type="protein sequence ID" value="ENSSMAP00000063491.1"/>
    <property type="gene ID" value="ENSSMAG00000001791.2"/>
</dbReference>
<dbReference type="GO" id="GO:0007052">
    <property type="term" value="P:mitotic spindle organization"/>
    <property type="evidence" value="ECO:0007669"/>
    <property type="project" value="InterPro"/>
</dbReference>
<feature type="region of interest" description="Disordered" evidence="1">
    <location>
        <begin position="1"/>
        <end position="20"/>
    </location>
</feature>
<sequence length="173" mass="20355">SSNVPRPAPSAGHSRFGADGGLEAERRLLVEEQKLCKTRARKFSLETRRRRKALEERRRQWDVREQRQRENILQQRRQRVQDATERFQRAHLPPSQRRRRCQSRNVPNIEEALSQIQSKEAGNNPITITIHTVDFFFSFVALSNGCRGCTFYLLFFCFPPEKLHSLSQASHYF</sequence>
<accession>A0A8D3DVD2</accession>
<dbReference type="GO" id="GO:0030496">
    <property type="term" value="C:midbody"/>
    <property type="evidence" value="ECO:0007669"/>
    <property type="project" value="TreeGrafter"/>
</dbReference>
<dbReference type="GO" id="GO:1905515">
    <property type="term" value="P:non-motile cilium assembly"/>
    <property type="evidence" value="ECO:0007669"/>
    <property type="project" value="InterPro"/>
</dbReference>
<dbReference type="GO" id="GO:0097546">
    <property type="term" value="C:ciliary base"/>
    <property type="evidence" value="ECO:0007669"/>
    <property type="project" value="InterPro"/>
</dbReference>
<dbReference type="Pfam" id="PF15352">
    <property type="entry name" value="K1377"/>
    <property type="match status" value="1"/>
</dbReference>
<reference evidence="2" key="1">
    <citation type="submission" date="2023-05" db="EMBL/GenBank/DDBJ databases">
        <title>High-quality long-read genome of Scophthalmus maximus.</title>
        <authorList>
            <person name="Lien S."/>
            <person name="Martinez P."/>
        </authorList>
    </citation>
    <scope>NUCLEOTIDE SEQUENCE [LARGE SCALE GENOMIC DNA]</scope>
</reference>
<dbReference type="GO" id="GO:0031122">
    <property type="term" value="P:cytoplasmic microtubule organization"/>
    <property type="evidence" value="ECO:0007669"/>
    <property type="project" value="InterPro"/>
</dbReference>
<dbReference type="Proteomes" id="UP000694558">
    <property type="component" value="Chromosome 3"/>
</dbReference>
<organism evidence="2 3">
    <name type="scientific">Scophthalmus maximus</name>
    <name type="common">Turbot</name>
    <name type="synonym">Psetta maxima</name>
    <dbReference type="NCBI Taxonomy" id="52904"/>
    <lineage>
        <taxon>Eukaryota</taxon>
        <taxon>Metazoa</taxon>
        <taxon>Chordata</taxon>
        <taxon>Craniata</taxon>
        <taxon>Vertebrata</taxon>
        <taxon>Euteleostomi</taxon>
        <taxon>Actinopterygii</taxon>
        <taxon>Neopterygii</taxon>
        <taxon>Teleostei</taxon>
        <taxon>Neoteleostei</taxon>
        <taxon>Acanthomorphata</taxon>
        <taxon>Carangaria</taxon>
        <taxon>Pleuronectiformes</taxon>
        <taxon>Pleuronectoidei</taxon>
        <taxon>Scophthalmidae</taxon>
        <taxon>Scophthalmus</taxon>
    </lineage>
</organism>
<dbReference type="AlphaFoldDB" id="A0A8D3DVD2"/>
<protein>
    <submittedName>
        <fullName evidence="2">Uncharacterized protein</fullName>
    </submittedName>
</protein>
<reference evidence="2" key="2">
    <citation type="submission" date="2025-08" db="UniProtKB">
        <authorList>
            <consortium name="Ensembl"/>
        </authorList>
    </citation>
    <scope>IDENTIFICATION</scope>
</reference>
<evidence type="ECO:0000313" key="3">
    <source>
        <dbReference type="Proteomes" id="UP000694558"/>
    </source>
</evidence>
<dbReference type="PANTHER" id="PTHR31191:SF4">
    <property type="entry name" value="CENTROSOMAL PROTEIN OF 126 KDA"/>
    <property type="match status" value="1"/>
</dbReference>
<name>A0A8D3DVD2_SCOMX</name>
<gene>
    <name evidence="2" type="primary">cep126</name>
</gene>
<dbReference type="GeneTree" id="ENSGT00390000013786"/>
<evidence type="ECO:0000313" key="2">
    <source>
        <dbReference type="Ensembl" id="ENSSMAP00000063491.1"/>
    </source>
</evidence>